<keyword evidence="4" id="KW-0804">Transcription</keyword>
<reference evidence="6 8" key="1">
    <citation type="submission" date="2020-08" db="EMBL/GenBank/DDBJ databases">
        <title>Genomic Encyclopedia of Type Strains, Phase IV (KMG-IV): sequencing the most valuable type-strain genomes for metagenomic binning, comparative biology and taxonomic classification.</title>
        <authorList>
            <person name="Goeker M."/>
        </authorList>
    </citation>
    <scope>NUCLEOTIDE SEQUENCE [LARGE SCALE GENOMIC DNA]</scope>
    <source>
        <strain evidence="6 8">DSM 17454</strain>
    </source>
</reference>
<dbReference type="GO" id="GO:0003700">
    <property type="term" value="F:DNA-binding transcription factor activity"/>
    <property type="evidence" value="ECO:0007669"/>
    <property type="project" value="InterPro"/>
</dbReference>
<dbReference type="EMBL" id="JACZEP010000003">
    <property type="protein sequence ID" value="MBE1205417.1"/>
    <property type="molecule type" value="Genomic_DNA"/>
</dbReference>
<dbReference type="Pfam" id="PF03466">
    <property type="entry name" value="LysR_substrate"/>
    <property type="match status" value="1"/>
</dbReference>
<dbReference type="AlphaFoldDB" id="A0A8E2BEK0"/>
<evidence type="ECO:0000256" key="2">
    <source>
        <dbReference type="ARBA" id="ARBA00023015"/>
    </source>
</evidence>
<name>A0A8E2BEK0_9HYPH</name>
<organism evidence="6 8">
    <name type="scientific">Aminobacter carboxidus</name>
    <dbReference type="NCBI Taxonomy" id="376165"/>
    <lineage>
        <taxon>Bacteria</taxon>
        <taxon>Pseudomonadati</taxon>
        <taxon>Pseudomonadota</taxon>
        <taxon>Alphaproteobacteria</taxon>
        <taxon>Hyphomicrobiales</taxon>
        <taxon>Phyllobacteriaceae</taxon>
        <taxon>Aminobacter</taxon>
    </lineage>
</organism>
<dbReference type="PROSITE" id="PS50931">
    <property type="entry name" value="HTH_LYSR"/>
    <property type="match status" value="1"/>
</dbReference>
<dbReference type="SUPFAM" id="SSF53850">
    <property type="entry name" value="Periplasmic binding protein-like II"/>
    <property type="match status" value="1"/>
</dbReference>
<evidence type="ECO:0000259" key="5">
    <source>
        <dbReference type="PROSITE" id="PS50931"/>
    </source>
</evidence>
<evidence type="ECO:0000313" key="7">
    <source>
        <dbReference type="EMBL" id="MBE1205417.1"/>
    </source>
</evidence>
<reference evidence="7 9" key="2">
    <citation type="submission" date="2020-09" db="EMBL/GenBank/DDBJ databases">
        <title>Draft Genome Sequence of Aminobacter carboxidus type strain DSM 1086, a soil Gram-negative carboxydobacterium.</title>
        <authorList>
            <person name="Turrini P."/>
            <person name="Tescari M."/>
            <person name="Artuso I."/>
            <person name="Lugli G.A."/>
            <person name="Frangipani E."/>
            <person name="Ventura M."/>
            <person name="Visca P."/>
        </authorList>
    </citation>
    <scope>NUCLEOTIDE SEQUENCE [LARGE SCALE GENOMIC DNA]</scope>
    <source>
        <strain evidence="7 9">DSM 1086</strain>
    </source>
</reference>
<keyword evidence="2" id="KW-0805">Transcription regulation</keyword>
<sequence>MATARPPLNWLRAFEAAARLGSFAGAASELNVTPSAISQHIRALELRLGKELFDRHANGVRLTDRGRIYAEDLGRAFALIDEATAKLAGRGTREMLVVHVPTSFASQWIAPRLDLFRAQHPTIDLRLTALDHGEGKVDAAIEFGWGNWPKREAMLLLRDETFPVCAPKYAETLNSPEDLRARDLLHVPGYDEDWDTWLAHVGVTGIDTSAGSFFDQSIMGIRAAVEGKGVLLGRTALIERELASGLLVAPFKQRLRGAGSYWFLTTPQKANTPKVSAFRDWLLSMTAPAATVGD</sequence>
<dbReference type="RefSeq" id="WP_184770943.1">
    <property type="nucleotide sequence ID" value="NZ_JACHGI010000010.1"/>
</dbReference>
<accession>A0A8E2BEK0</accession>
<dbReference type="Gene3D" id="3.40.190.10">
    <property type="entry name" value="Periplasmic binding protein-like II"/>
    <property type="match status" value="2"/>
</dbReference>
<dbReference type="CDD" id="cd08432">
    <property type="entry name" value="PBP2_GcdR_TrpI_HvrB_AmpR_like"/>
    <property type="match status" value="1"/>
</dbReference>
<evidence type="ECO:0000256" key="4">
    <source>
        <dbReference type="ARBA" id="ARBA00023163"/>
    </source>
</evidence>
<dbReference type="InterPro" id="IPR000847">
    <property type="entry name" value="LysR_HTH_N"/>
</dbReference>
<evidence type="ECO:0000313" key="8">
    <source>
        <dbReference type="Proteomes" id="UP000532373"/>
    </source>
</evidence>
<protein>
    <submittedName>
        <fullName evidence="6">DNA-binding transcriptional LysR family regulator</fullName>
    </submittedName>
    <submittedName>
        <fullName evidence="7">Transcriptional regulator GcvA</fullName>
    </submittedName>
</protein>
<dbReference type="InterPro" id="IPR036388">
    <property type="entry name" value="WH-like_DNA-bd_sf"/>
</dbReference>
<evidence type="ECO:0000256" key="3">
    <source>
        <dbReference type="ARBA" id="ARBA00023125"/>
    </source>
</evidence>
<dbReference type="SUPFAM" id="SSF46785">
    <property type="entry name" value="Winged helix' DNA-binding domain"/>
    <property type="match status" value="1"/>
</dbReference>
<dbReference type="InterPro" id="IPR036390">
    <property type="entry name" value="WH_DNA-bd_sf"/>
</dbReference>
<keyword evidence="9" id="KW-1185">Reference proteome</keyword>
<dbReference type="EMBL" id="JACHGI010000010">
    <property type="protein sequence ID" value="MBB6468429.1"/>
    <property type="molecule type" value="Genomic_DNA"/>
</dbReference>
<dbReference type="PANTHER" id="PTHR30537">
    <property type="entry name" value="HTH-TYPE TRANSCRIPTIONAL REGULATOR"/>
    <property type="match status" value="1"/>
</dbReference>
<dbReference type="Gene3D" id="1.10.10.10">
    <property type="entry name" value="Winged helix-like DNA-binding domain superfamily/Winged helix DNA-binding domain"/>
    <property type="match status" value="1"/>
</dbReference>
<gene>
    <name evidence="7" type="primary">gcvA</name>
    <name evidence="6" type="ORF">HNQ96_004313</name>
    <name evidence="7" type="ORF">IHE39_14040</name>
</gene>
<dbReference type="InterPro" id="IPR005119">
    <property type="entry name" value="LysR_subst-bd"/>
</dbReference>
<comment type="similarity">
    <text evidence="1">Belongs to the LysR transcriptional regulatory family.</text>
</comment>
<comment type="caution">
    <text evidence="6">The sequence shown here is derived from an EMBL/GenBank/DDBJ whole genome shotgun (WGS) entry which is preliminary data.</text>
</comment>
<dbReference type="GO" id="GO:0006351">
    <property type="term" value="P:DNA-templated transcription"/>
    <property type="evidence" value="ECO:0007669"/>
    <property type="project" value="TreeGrafter"/>
</dbReference>
<keyword evidence="3 6" id="KW-0238">DNA-binding</keyword>
<evidence type="ECO:0000313" key="6">
    <source>
        <dbReference type="EMBL" id="MBB6468429.1"/>
    </source>
</evidence>
<feature type="domain" description="HTH lysR-type" evidence="5">
    <location>
        <begin position="6"/>
        <end position="63"/>
    </location>
</feature>
<dbReference type="InterPro" id="IPR058163">
    <property type="entry name" value="LysR-type_TF_proteobact-type"/>
</dbReference>
<dbReference type="PRINTS" id="PR00039">
    <property type="entry name" value="HTHLYSR"/>
</dbReference>
<dbReference type="PANTHER" id="PTHR30537:SF74">
    <property type="entry name" value="HTH-TYPE TRANSCRIPTIONAL REGULATOR TRPI"/>
    <property type="match status" value="1"/>
</dbReference>
<dbReference type="Proteomes" id="UP000598227">
    <property type="component" value="Unassembled WGS sequence"/>
</dbReference>
<dbReference type="Pfam" id="PF00126">
    <property type="entry name" value="HTH_1"/>
    <property type="match status" value="1"/>
</dbReference>
<evidence type="ECO:0000313" key="9">
    <source>
        <dbReference type="Proteomes" id="UP000598227"/>
    </source>
</evidence>
<dbReference type="NCBIfam" id="NF008352">
    <property type="entry name" value="PRK11139.1"/>
    <property type="match status" value="1"/>
</dbReference>
<dbReference type="Proteomes" id="UP000532373">
    <property type="component" value="Unassembled WGS sequence"/>
</dbReference>
<proteinExistence type="inferred from homology"/>
<dbReference type="GO" id="GO:0043565">
    <property type="term" value="F:sequence-specific DNA binding"/>
    <property type="evidence" value="ECO:0007669"/>
    <property type="project" value="TreeGrafter"/>
</dbReference>
<evidence type="ECO:0000256" key="1">
    <source>
        <dbReference type="ARBA" id="ARBA00009437"/>
    </source>
</evidence>